<feature type="transmembrane region" description="Helical" evidence="7">
    <location>
        <begin position="743"/>
        <end position="766"/>
    </location>
</feature>
<dbReference type="PANTHER" id="PTHR12266">
    <property type="entry name" value="NA+/CA2+ K+ INDEPENDENT EXCHANGER"/>
    <property type="match status" value="1"/>
</dbReference>
<dbReference type="PANTHER" id="PTHR12266:SF0">
    <property type="entry name" value="MITOCHONDRIAL SODIUM_CALCIUM EXCHANGER PROTEIN"/>
    <property type="match status" value="1"/>
</dbReference>
<sequence length="770" mass="84484">MAAAAITSQAAVPQSPTMEPTPKPHSRLYHKSSIKSSNKRFQTKFALVCTSCALALLFLLSLCFSEWKFSDFPNNNNTAYQFTRHLDENEANDEASTTDDYSSSRCEDIFKETNSAEQRCSFATTCEGEGLLLPFIFCKSPSPSLWLFLISPFLLLVLTLLFRLLGSTADEYFSPSLEMFSTQMGLPPRFAGVTLLALGNGAADVSATINAIVSDPENGYKMSLGALTGAAMFITTCIVGAVVVVNDGVKCRGAAVRDVMALAITLLVVGFNLGSGEVDKKTSKTFISIYVTFVMIVLIADIYHRAIMLPRLKHEVEMRERERQLEAERIAAGRAGEVLNSMAGGLSNSADMGGQQQQPSLDEQTHTSAPNRLEAPKSPQIGNRALNAVLTALSNYNDEDNEEINAINGWGVESEVEGTRSWDRPIVLHGSDGILTKHRHHQAHSNEEDGMEQFHSPYRVMEDLDAIDRICIQEGSGGRPAYNWIGAFYDSKQELIAHFRDSWRDIIDDEESNRLEKFLLVCEFPVTVFRKFTIAIPCEGSYCRPLVALALAFSPLWFGFYLHVQFDIDLWDIRMVIFLSIMSILGILVIRYAPGGDGTMAAYISVPVALFGFVVAATWIDSLADKLVDVLDFLGIVLRIPNSIMGLTVLAWGNSMADLSANVTMARKGLANMAITACFAGPIFNILVGLGAGFGVLRSVTGEEVKYVSLTPSIKTGFLFCFVNCVLLLITGLVFNKGTVTAGYGYFAVGLYALYIVTSFVLQYLFNDEE</sequence>
<feature type="transmembrane region" description="Helical" evidence="7">
    <location>
        <begin position="254"/>
        <end position="273"/>
    </location>
</feature>
<feature type="compositionally biased region" description="Polar residues" evidence="6">
    <location>
        <begin position="346"/>
        <end position="370"/>
    </location>
</feature>
<evidence type="ECO:0000256" key="7">
    <source>
        <dbReference type="SAM" id="Phobius"/>
    </source>
</evidence>
<dbReference type="GO" id="GO:0016020">
    <property type="term" value="C:membrane"/>
    <property type="evidence" value="ECO:0007669"/>
    <property type="project" value="UniProtKB-SubCell"/>
</dbReference>
<dbReference type="Gene3D" id="1.20.1420.30">
    <property type="entry name" value="NCX, central ion-binding region"/>
    <property type="match status" value="2"/>
</dbReference>
<feature type="region of interest" description="Disordered" evidence="6">
    <location>
        <begin position="1"/>
        <end position="29"/>
    </location>
</feature>
<keyword evidence="3 7" id="KW-0812">Transmembrane</keyword>
<feature type="transmembrane region" description="Helical" evidence="7">
    <location>
        <begin position="223"/>
        <end position="245"/>
    </location>
</feature>
<keyword evidence="5 7" id="KW-0472">Membrane</keyword>
<evidence type="ECO:0000256" key="4">
    <source>
        <dbReference type="ARBA" id="ARBA00022989"/>
    </source>
</evidence>
<feature type="transmembrane region" description="Helical" evidence="7">
    <location>
        <begin position="600"/>
        <end position="620"/>
    </location>
</feature>
<feature type="transmembrane region" description="Helical" evidence="7">
    <location>
        <begin position="285"/>
        <end position="303"/>
    </location>
</feature>
<feature type="transmembrane region" description="Helical" evidence="7">
    <location>
        <begin position="576"/>
        <end position="593"/>
    </location>
</feature>
<feature type="compositionally biased region" description="Polar residues" evidence="6">
    <location>
        <begin position="1"/>
        <end position="18"/>
    </location>
</feature>
<dbReference type="InterPro" id="IPR051359">
    <property type="entry name" value="CaCA_antiporter"/>
</dbReference>
<gene>
    <name evidence="9" type="ORF">ACHAWO_010747</name>
</gene>
<dbReference type="AlphaFoldDB" id="A0ABD3NQN5"/>
<reference evidence="9 10" key="1">
    <citation type="submission" date="2024-10" db="EMBL/GenBank/DDBJ databases">
        <title>Updated reference genomes for cyclostephanoid diatoms.</title>
        <authorList>
            <person name="Roberts W.R."/>
            <person name="Alverson A.J."/>
        </authorList>
    </citation>
    <scope>NUCLEOTIDE SEQUENCE [LARGE SCALE GENOMIC DNA]</scope>
    <source>
        <strain evidence="9 10">AJA010-31</strain>
    </source>
</reference>
<keyword evidence="4 7" id="KW-1133">Transmembrane helix</keyword>
<evidence type="ECO:0000313" key="9">
    <source>
        <dbReference type="EMBL" id="KAL3777811.1"/>
    </source>
</evidence>
<feature type="transmembrane region" description="Helical" evidence="7">
    <location>
        <begin position="717"/>
        <end position="736"/>
    </location>
</feature>
<dbReference type="Proteomes" id="UP001530400">
    <property type="component" value="Unassembled WGS sequence"/>
</dbReference>
<feature type="domain" description="Sodium/calcium exchanger membrane region" evidence="8">
    <location>
        <begin position="155"/>
        <end position="298"/>
    </location>
</feature>
<protein>
    <recommendedName>
        <fullName evidence="8">Sodium/calcium exchanger membrane region domain-containing protein</fullName>
    </recommendedName>
</protein>
<keyword evidence="10" id="KW-1185">Reference proteome</keyword>
<organism evidence="9 10">
    <name type="scientific">Cyclotella atomus</name>
    <dbReference type="NCBI Taxonomy" id="382360"/>
    <lineage>
        <taxon>Eukaryota</taxon>
        <taxon>Sar</taxon>
        <taxon>Stramenopiles</taxon>
        <taxon>Ochrophyta</taxon>
        <taxon>Bacillariophyta</taxon>
        <taxon>Coscinodiscophyceae</taxon>
        <taxon>Thalassiosirophycidae</taxon>
        <taxon>Stephanodiscales</taxon>
        <taxon>Stephanodiscaceae</taxon>
        <taxon>Cyclotella</taxon>
    </lineage>
</organism>
<dbReference type="InterPro" id="IPR044880">
    <property type="entry name" value="NCX_ion-bd_dom_sf"/>
</dbReference>
<comment type="caution">
    <text evidence="9">The sequence shown here is derived from an EMBL/GenBank/DDBJ whole genome shotgun (WGS) entry which is preliminary data.</text>
</comment>
<feature type="transmembrane region" description="Helical" evidence="7">
    <location>
        <begin position="45"/>
        <end position="67"/>
    </location>
</feature>
<dbReference type="EMBL" id="JALLPJ020001026">
    <property type="protein sequence ID" value="KAL3777811.1"/>
    <property type="molecule type" value="Genomic_DNA"/>
</dbReference>
<evidence type="ECO:0000256" key="2">
    <source>
        <dbReference type="ARBA" id="ARBA00022448"/>
    </source>
</evidence>
<keyword evidence="2" id="KW-0813">Transport</keyword>
<feature type="domain" description="Sodium/calcium exchanger membrane region" evidence="8">
    <location>
        <begin position="609"/>
        <end position="760"/>
    </location>
</feature>
<feature type="transmembrane region" description="Helical" evidence="7">
    <location>
        <begin position="546"/>
        <end position="564"/>
    </location>
</feature>
<feature type="region of interest" description="Disordered" evidence="6">
    <location>
        <begin position="344"/>
        <end position="380"/>
    </location>
</feature>
<feature type="transmembrane region" description="Helical" evidence="7">
    <location>
        <begin position="186"/>
        <end position="203"/>
    </location>
</feature>
<evidence type="ECO:0000256" key="5">
    <source>
        <dbReference type="ARBA" id="ARBA00023136"/>
    </source>
</evidence>
<feature type="transmembrane region" description="Helical" evidence="7">
    <location>
        <begin position="632"/>
        <end position="653"/>
    </location>
</feature>
<comment type="subcellular location">
    <subcellularLocation>
        <location evidence="1">Membrane</location>
        <topology evidence="1">Multi-pass membrane protein</topology>
    </subcellularLocation>
</comment>
<feature type="transmembrane region" description="Helical" evidence="7">
    <location>
        <begin position="674"/>
        <end position="697"/>
    </location>
</feature>
<dbReference type="InterPro" id="IPR004837">
    <property type="entry name" value="NaCa_Exmemb"/>
</dbReference>
<evidence type="ECO:0000313" key="10">
    <source>
        <dbReference type="Proteomes" id="UP001530400"/>
    </source>
</evidence>
<dbReference type="Pfam" id="PF01699">
    <property type="entry name" value="Na_Ca_ex"/>
    <property type="match status" value="2"/>
</dbReference>
<evidence type="ECO:0000259" key="8">
    <source>
        <dbReference type="Pfam" id="PF01699"/>
    </source>
</evidence>
<evidence type="ECO:0000256" key="6">
    <source>
        <dbReference type="SAM" id="MobiDB-lite"/>
    </source>
</evidence>
<accession>A0ABD3NQN5</accession>
<evidence type="ECO:0000256" key="1">
    <source>
        <dbReference type="ARBA" id="ARBA00004141"/>
    </source>
</evidence>
<evidence type="ECO:0000256" key="3">
    <source>
        <dbReference type="ARBA" id="ARBA00022692"/>
    </source>
</evidence>
<name>A0ABD3NQN5_9STRA</name>
<proteinExistence type="predicted"/>
<feature type="transmembrane region" description="Helical" evidence="7">
    <location>
        <begin position="145"/>
        <end position="165"/>
    </location>
</feature>